<accession>A0A0P6WRA7</accession>
<name>A0A0P6WRA7_9BACI</name>
<organism evidence="2 3">
    <name type="scientific">Rossellomorea vietnamensis</name>
    <dbReference type="NCBI Taxonomy" id="218284"/>
    <lineage>
        <taxon>Bacteria</taxon>
        <taxon>Bacillati</taxon>
        <taxon>Bacillota</taxon>
        <taxon>Bacilli</taxon>
        <taxon>Bacillales</taxon>
        <taxon>Bacillaceae</taxon>
        <taxon>Rossellomorea</taxon>
    </lineage>
</organism>
<evidence type="ECO:0000259" key="1">
    <source>
        <dbReference type="Pfam" id="PF00144"/>
    </source>
</evidence>
<reference evidence="2 3" key="1">
    <citation type="submission" date="2015-08" db="EMBL/GenBank/DDBJ databases">
        <title>Draft Genome Sequence of Bacillus vietnamensis UCD-SED5.</title>
        <authorList>
            <person name="Lee R.D."/>
            <person name="Jospin G."/>
            <person name="Lang J.M."/>
            <person name="Coil D.A."/>
            <person name="Eisen J.A."/>
        </authorList>
    </citation>
    <scope>NUCLEOTIDE SEQUENCE [LARGE SCALE GENOMIC DNA]</scope>
    <source>
        <strain evidence="2 3">UCD-SED5</strain>
    </source>
</reference>
<feature type="domain" description="Beta-lactamase-related" evidence="1">
    <location>
        <begin position="18"/>
        <end position="327"/>
    </location>
</feature>
<dbReference type="SUPFAM" id="SSF56601">
    <property type="entry name" value="beta-lactamase/transpeptidase-like"/>
    <property type="match status" value="1"/>
</dbReference>
<dbReference type="InterPro" id="IPR001466">
    <property type="entry name" value="Beta-lactam-related"/>
</dbReference>
<dbReference type="EMBL" id="LIXZ01000005">
    <property type="protein sequence ID" value="KPL60097.1"/>
    <property type="molecule type" value="Genomic_DNA"/>
</dbReference>
<dbReference type="RefSeq" id="WP_060672066.1">
    <property type="nucleotide sequence ID" value="NZ_LIXZ01000005.1"/>
</dbReference>
<dbReference type="Proteomes" id="UP000050398">
    <property type="component" value="Unassembled WGS sequence"/>
</dbReference>
<dbReference type="OrthoDB" id="2356735at2"/>
<dbReference type="Gene3D" id="3.40.710.10">
    <property type="entry name" value="DD-peptidase/beta-lactamase superfamily"/>
    <property type="match status" value="1"/>
</dbReference>
<dbReference type="PATRIC" id="fig|218284.4.peg.3331"/>
<evidence type="ECO:0000313" key="3">
    <source>
        <dbReference type="Proteomes" id="UP000050398"/>
    </source>
</evidence>
<sequence>MGKRVKQVPYLAEELISWVEDIKDKNGSSAGALYILKDNDVVVEHYSGRHSHEENARNVQADSQFNVASARKSYLGLAVSFALYDKYIESLDDPISEYMPELDPEIVMGTTIRHLVTHSHGLHIDEKGNWFREFKAGTGWAYRNIGVEILTELIQRLYGKGFPQLLEERIFSRIGLKETGWRTEPDESLVNIIGEVTEPALSGLGTTNDGTEKNLFVSVKEFALWGQLHLQKGRMNGEQIVPSQVIELSTSIQNGPYYDSSLPDNGLFWYVQGDARLRSEMGERVPRDSYQILGVTGPTLLVIPSLNVVVAKMYNKRYNYGGEDYLHYLREFSNKVADLFIDCQQP</sequence>
<dbReference type="InterPro" id="IPR012338">
    <property type="entry name" value="Beta-lactam/transpept-like"/>
</dbReference>
<comment type="caution">
    <text evidence="2">The sequence shown here is derived from an EMBL/GenBank/DDBJ whole genome shotgun (WGS) entry which is preliminary data.</text>
</comment>
<proteinExistence type="predicted"/>
<dbReference type="Pfam" id="PF00144">
    <property type="entry name" value="Beta-lactamase"/>
    <property type="match status" value="1"/>
</dbReference>
<protein>
    <submittedName>
        <fullName evidence="2">Penicillin-binding protein</fullName>
    </submittedName>
</protein>
<gene>
    <name evidence="2" type="ORF">AM506_08520</name>
</gene>
<dbReference type="PANTHER" id="PTHR43283">
    <property type="entry name" value="BETA-LACTAMASE-RELATED"/>
    <property type="match status" value="1"/>
</dbReference>
<evidence type="ECO:0000313" key="2">
    <source>
        <dbReference type="EMBL" id="KPL60097.1"/>
    </source>
</evidence>
<dbReference type="AlphaFoldDB" id="A0A0P6WRA7"/>
<dbReference type="PANTHER" id="PTHR43283:SF7">
    <property type="entry name" value="BETA-LACTAMASE-RELATED DOMAIN-CONTAINING PROTEIN"/>
    <property type="match status" value="1"/>
</dbReference>
<dbReference type="InterPro" id="IPR050789">
    <property type="entry name" value="Diverse_Enzym_Activities"/>
</dbReference>